<dbReference type="InterPro" id="IPR011050">
    <property type="entry name" value="Pectin_lyase_fold/virulence"/>
</dbReference>
<accession>A0ABQ4JSS7</accession>
<dbReference type="EMBL" id="BOQM01000019">
    <property type="protein sequence ID" value="GIM86025.1"/>
    <property type="molecule type" value="Genomic_DNA"/>
</dbReference>
<comment type="caution">
    <text evidence="1">The sequence shown here is derived from an EMBL/GenBank/DDBJ whole genome shotgun (WGS) entry which is preliminary data.</text>
</comment>
<proteinExistence type="predicted"/>
<reference evidence="1 2" key="1">
    <citation type="submission" date="2021-03" db="EMBL/GenBank/DDBJ databases">
        <title>Whole genome shotgun sequence of Salinispora arenicola NBRC 105043.</title>
        <authorList>
            <person name="Komaki H."/>
            <person name="Tamura T."/>
        </authorList>
    </citation>
    <scope>NUCLEOTIDE SEQUENCE [LARGE SCALE GENOMIC DNA]</scope>
    <source>
        <strain evidence="1 2">NBRC 105043</strain>
    </source>
</reference>
<evidence type="ECO:0000313" key="1">
    <source>
        <dbReference type="EMBL" id="GIM86025.1"/>
    </source>
</evidence>
<sequence length="351" mass="34759">MAARSSTSPPKCTYLLTADIDGAGLPAITTPITLNGGKHTTIKRAAGVDPFRILTVNAGGDLTLNHLTITGGHTTGDGGGILVNTGGTLAVHHSTTTLNIASDDGGGIANNGTTTVTRSTVSHNTCDSDGCGIFNSNGLLTVSKSHVNANTGDGIGAGIGSLGGTVQITRSTAKNNRNNVIGGGVGLFNTVGVITATDIVGNTTGILGGGLWALGGQLFVKDVTVARNTAVTGNGGGLLIDKETTARIEDSLVKGNFANVLGGGLLNEGNTQLLRTKIAGNQAGGQGGGIFNSAAGTVRLFTTEVVKNVAVTDGGGIFNDGGTVELNTATGTIVVKNRPDNCAGDVPGCVG</sequence>
<dbReference type="SUPFAM" id="SSF51126">
    <property type="entry name" value="Pectin lyase-like"/>
    <property type="match status" value="1"/>
</dbReference>
<name>A0ABQ4JSS7_SALAC</name>
<organism evidence="1 2">
    <name type="scientific">Salinispora arenicola</name>
    <dbReference type="NCBI Taxonomy" id="168697"/>
    <lineage>
        <taxon>Bacteria</taxon>
        <taxon>Bacillati</taxon>
        <taxon>Actinomycetota</taxon>
        <taxon>Actinomycetes</taxon>
        <taxon>Micromonosporales</taxon>
        <taxon>Micromonosporaceae</taxon>
        <taxon>Salinispora</taxon>
    </lineage>
</organism>
<evidence type="ECO:0008006" key="3">
    <source>
        <dbReference type="Google" id="ProtNLM"/>
    </source>
</evidence>
<dbReference type="Proteomes" id="UP000677457">
    <property type="component" value="Unassembled WGS sequence"/>
</dbReference>
<protein>
    <recommendedName>
        <fullName evidence="3">Right handed beta helix domain-containing protein</fullName>
    </recommendedName>
</protein>
<gene>
    <name evidence="1" type="ORF">Sar04_27610</name>
</gene>
<evidence type="ECO:0000313" key="2">
    <source>
        <dbReference type="Proteomes" id="UP000677457"/>
    </source>
</evidence>
<keyword evidence="2" id="KW-1185">Reference proteome</keyword>